<accession>A0A4S3M1M1</accession>
<comment type="caution">
    <text evidence="2">The sequence shown here is derived from an EMBL/GenBank/DDBJ whole genome shotgun (WGS) entry which is preliminary data.</text>
</comment>
<evidence type="ECO:0008006" key="4">
    <source>
        <dbReference type="Google" id="ProtNLM"/>
    </source>
</evidence>
<dbReference type="AlphaFoldDB" id="A0A4S3M1M1"/>
<dbReference type="InterPro" id="IPR046732">
    <property type="entry name" value="DUF6624"/>
</dbReference>
<dbReference type="RefSeq" id="WP_136334472.1">
    <property type="nucleotide sequence ID" value="NZ_QXMP01000004.1"/>
</dbReference>
<name>A0A4S3M1M1_9FLAO</name>
<evidence type="ECO:0000313" key="3">
    <source>
        <dbReference type="Proteomes" id="UP000305939"/>
    </source>
</evidence>
<reference evidence="2 3" key="1">
    <citation type="submission" date="2019-04" db="EMBL/GenBank/DDBJ databases">
        <title>Draft genome sequence of Robertkochia marina CC-AMO-30D.</title>
        <authorList>
            <person name="Hameed A."/>
            <person name="Lin S.-Y."/>
            <person name="Shahina M."/>
            <person name="Lai W.-A."/>
            <person name="Young C.-C."/>
        </authorList>
    </citation>
    <scope>NUCLEOTIDE SEQUENCE [LARGE SCALE GENOMIC DNA]</scope>
    <source>
        <strain evidence="2 3">CC-AMO-30D</strain>
    </source>
</reference>
<keyword evidence="3" id="KW-1185">Reference proteome</keyword>
<organism evidence="2 3">
    <name type="scientific">Robertkochia marina</name>
    <dbReference type="NCBI Taxonomy" id="1227945"/>
    <lineage>
        <taxon>Bacteria</taxon>
        <taxon>Pseudomonadati</taxon>
        <taxon>Bacteroidota</taxon>
        <taxon>Flavobacteriia</taxon>
        <taxon>Flavobacteriales</taxon>
        <taxon>Flavobacteriaceae</taxon>
        <taxon>Robertkochia</taxon>
    </lineage>
</organism>
<evidence type="ECO:0000256" key="1">
    <source>
        <dbReference type="SAM" id="SignalP"/>
    </source>
</evidence>
<evidence type="ECO:0000313" key="2">
    <source>
        <dbReference type="EMBL" id="THD68982.1"/>
    </source>
</evidence>
<proteinExistence type="predicted"/>
<dbReference type="EMBL" id="SSMC01000001">
    <property type="protein sequence ID" value="THD68982.1"/>
    <property type="molecule type" value="Genomic_DNA"/>
</dbReference>
<keyword evidence="1" id="KW-0732">Signal</keyword>
<feature type="signal peptide" evidence="1">
    <location>
        <begin position="1"/>
        <end position="21"/>
    </location>
</feature>
<sequence>MKTIYLFVLACFFLSGLSAQELNYELKAELDSIMTIDQGTRQLMDPNTDPETRAKILNKLGYTQSEYDADPWGITLKHDSLNQKRVYEILDHYGYPGKTLVGTPTHMAAWLVIQHSDAIAKYLPIIKEAGKEGEIAATDVAMMEDRYLMHQGKEQIYGTQAWGAPLKNRPDRKEEMVFIIWPIKDPHLVNERRKEVGFTTTVEEYAQAMNIEYENYSLEEAKHMLKRTPGEH</sequence>
<protein>
    <recommendedName>
        <fullName evidence="4">GLPGLI family protein</fullName>
    </recommendedName>
</protein>
<gene>
    <name evidence="2" type="ORF">E7Z59_01235</name>
</gene>
<dbReference type="OrthoDB" id="648842at2"/>
<dbReference type="Proteomes" id="UP000305939">
    <property type="component" value="Unassembled WGS sequence"/>
</dbReference>
<dbReference type="Pfam" id="PF20329">
    <property type="entry name" value="DUF6624"/>
    <property type="match status" value="1"/>
</dbReference>
<feature type="chain" id="PRO_5020858995" description="GLPGLI family protein" evidence="1">
    <location>
        <begin position="22"/>
        <end position="232"/>
    </location>
</feature>